<evidence type="ECO:0000313" key="12">
    <source>
        <dbReference type="Proteomes" id="UP000664417"/>
    </source>
</evidence>
<proteinExistence type="inferred from homology"/>
<evidence type="ECO:0000256" key="5">
    <source>
        <dbReference type="ARBA" id="ARBA00022842"/>
    </source>
</evidence>
<feature type="transmembrane region" description="Helical" evidence="9">
    <location>
        <begin position="398"/>
        <end position="419"/>
    </location>
</feature>
<evidence type="ECO:0000313" key="11">
    <source>
        <dbReference type="EMBL" id="MBO1321323.1"/>
    </source>
</evidence>
<dbReference type="PANTHER" id="PTHR43773:SF1">
    <property type="entry name" value="MAGNESIUM TRANSPORTER MGTE"/>
    <property type="match status" value="1"/>
</dbReference>
<comment type="subunit">
    <text evidence="9">Homodimer.</text>
</comment>
<organism evidence="11 12">
    <name type="scientific">Acanthopleuribacter pedis</name>
    <dbReference type="NCBI Taxonomy" id="442870"/>
    <lineage>
        <taxon>Bacteria</taxon>
        <taxon>Pseudomonadati</taxon>
        <taxon>Acidobacteriota</taxon>
        <taxon>Holophagae</taxon>
        <taxon>Acanthopleuribacterales</taxon>
        <taxon>Acanthopleuribacteraceae</taxon>
        <taxon>Acanthopleuribacter</taxon>
    </lineage>
</organism>
<dbReference type="Pfam" id="PF01769">
    <property type="entry name" value="MgtE"/>
    <property type="match status" value="1"/>
</dbReference>
<dbReference type="EMBL" id="JAFREP010000023">
    <property type="protein sequence ID" value="MBO1321323.1"/>
    <property type="molecule type" value="Genomic_DNA"/>
</dbReference>
<dbReference type="CDD" id="cd04606">
    <property type="entry name" value="CBS_pair_Mg_transporter"/>
    <property type="match status" value="1"/>
</dbReference>
<comment type="function">
    <text evidence="9">Acts as a magnesium transporter.</text>
</comment>
<keyword evidence="6 9" id="KW-1133">Transmembrane helix</keyword>
<name>A0A8J7QMV8_9BACT</name>
<evidence type="ECO:0000256" key="7">
    <source>
        <dbReference type="ARBA" id="ARBA00023136"/>
    </source>
</evidence>
<feature type="domain" description="CBS" evidence="10">
    <location>
        <begin position="212"/>
        <end position="268"/>
    </location>
</feature>
<dbReference type="InterPro" id="IPR006668">
    <property type="entry name" value="Mg_transptr_MgtE_intracell_dom"/>
</dbReference>
<evidence type="ECO:0000256" key="1">
    <source>
        <dbReference type="ARBA" id="ARBA00004141"/>
    </source>
</evidence>
<dbReference type="PROSITE" id="PS51371">
    <property type="entry name" value="CBS"/>
    <property type="match status" value="1"/>
</dbReference>
<dbReference type="Proteomes" id="UP000664417">
    <property type="component" value="Unassembled WGS sequence"/>
</dbReference>
<comment type="caution">
    <text evidence="11">The sequence shown here is derived from an EMBL/GenBank/DDBJ whole genome shotgun (WGS) entry which is preliminary data.</text>
</comment>
<dbReference type="SUPFAM" id="SSF54631">
    <property type="entry name" value="CBS-domain pair"/>
    <property type="match status" value="1"/>
</dbReference>
<dbReference type="SUPFAM" id="SSF158791">
    <property type="entry name" value="MgtE N-terminal domain-like"/>
    <property type="match status" value="1"/>
</dbReference>
<dbReference type="InterPro" id="IPR046342">
    <property type="entry name" value="CBS_dom_sf"/>
</dbReference>
<keyword evidence="8" id="KW-0129">CBS domain</keyword>
<feature type="transmembrane region" description="Helical" evidence="9">
    <location>
        <begin position="295"/>
        <end position="315"/>
    </location>
</feature>
<evidence type="ECO:0000256" key="2">
    <source>
        <dbReference type="ARBA" id="ARBA00009749"/>
    </source>
</evidence>
<dbReference type="InterPro" id="IPR006667">
    <property type="entry name" value="SLC41_membr_dom"/>
</dbReference>
<evidence type="ECO:0000256" key="3">
    <source>
        <dbReference type="ARBA" id="ARBA00022448"/>
    </source>
</evidence>
<dbReference type="PANTHER" id="PTHR43773">
    <property type="entry name" value="MAGNESIUM TRANSPORTER MGTE"/>
    <property type="match status" value="1"/>
</dbReference>
<evidence type="ECO:0000256" key="8">
    <source>
        <dbReference type="PROSITE-ProRule" id="PRU00703"/>
    </source>
</evidence>
<dbReference type="GO" id="GO:0015095">
    <property type="term" value="F:magnesium ion transmembrane transporter activity"/>
    <property type="evidence" value="ECO:0007669"/>
    <property type="project" value="UniProtKB-UniRule"/>
</dbReference>
<keyword evidence="9" id="KW-0479">Metal-binding</keyword>
<dbReference type="NCBIfam" id="TIGR00400">
    <property type="entry name" value="mgtE"/>
    <property type="match status" value="1"/>
</dbReference>
<gene>
    <name evidence="11" type="primary">mgtE</name>
    <name evidence="11" type="ORF">J3U88_22775</name>
</gene>
<evidence type="ECO:0000256" key="4">
    <source>
        <dbReference type="ARBA" id="ARBA00022692"/>
    </source>
</evidence>
<keyword evidence="12" id="KW-1185">Reference proteome</keyword>
<dbReference type="Pfam" id="PF03448">
    <property type="entry name" value="MgtE_N"/>
    <property type="match status" value="1"/>
</dbReference>
<keyword evidence="7 9" id="KW-0472">Membrane</keyword>
<reference evidence="11" key="1">
    <citation type="submission" date="2021-03" db="EMBL/GenBank/DDBJ databases">
        <authorList>
            <person name="Wang G."/>
        </authorList>
    </citation>
    <scope>NUCLEOTIDE SEQUENCE</scope>
    <source>
        <strain evidence="11">KCTC 12899</strain>
    </source>
</reference>
<accession>A0A8J7QMV8</accession>
<evidence type="ECO:0000256" key="9">
    <source>
        <dbReference type="RuleBase" id="RU362011"/>
    </source>
</evidence>
<dbReference type="InterPro" id="IPR038076">
    <property type="entry name" value="MgtE_N_sf"/>
</dbReference>
<dbReference type="GO" id="GO:0046872">
    <property type="term" value="F:metal ion binding"/>
    <property type="evidence" value="ECO:0007669"/>
    <property type="project" value="UniProtKB-KW"/>
</dbReference>
<feature type="transmembrane region" description="Helical" evidence="9">
    <location>
        <begin position="373"/>
        <end position="392"/>
    </location>
</feature>
<dbReference type="RefSeq" id="WP_207861297.1">
    <property type="nucleotide sequence ID" value="NZ_JAFREP010000023.1"/>
</dbReference>
<protein>
    <recommendedName>
        <fullName evidence="9">Magnesium transporter MgtE</fullName>
    </recommendedName>
</protein>
<keyword evidence="9" id="KW-1003">Cell membrane</keyword>
<keyword evidence="5 9" id="KW-0460">Magnesium</keyword>
<dbReference type="Gene3D" id="3.10.580.10">
    <property type="entry name" value="CBS-domain"/>
    <property type="match status" value="1"/>
</dbReference>
<dbReference type="GO" id="GO:0005886">
    <property type="term" value="C:plasma membrane"/>
    <property type="evidence" value="ECO:0007669"/>
    <property type="project" value="UniProtKB-SubCell"/>
</dbReference>
<feature type="transmembrane region" description="Helical" evidence="9">
    <location>
        <begin position="327"/>
        <end position="353"/>
    </location>
</feature>
<feature type="transmembrane region" description="Helical" evidence="9">
    <location>
        <begin position="431"/>
        <end position="457"/>
    </location>
</feature>
<evidence type="ECO:0000259" key="10">
    <source>
        <dbReference type="PROSITE" id="PS51371"/>
    </source>
</evidence>
<evidence type="ECO:0000256" key="6">
    <source>
        <dbReference type="ARBA" id="ARBA00022989"/>
    </source>
</evidence>
<dbReference type="Gene3D" id="1.10.357.20">
    <property type="entry name" value="SLC41 divalent cation transporters, integral membrane domain"/>
    <property type="match status" value="1"/>
</dbReference>
<dbReference type="InterPro" id="IPR006669">
    <property type="entry name" value="MgtE_transporter"/>
</dbReference>
<dbReference type="Pfam" id="PF00571">
    <property type="entry name" value="CBS"/>
    <property type="match status" value="2"/>
</dbReference>
<dbReference type="SUPFAM" id="SSF161093">
    <property type="entry name" value="MgtE membrane domain-like"/>
    <property type="match status" value="1"/>
</dbReference>
<keyword evidence="3 9" id="KW-0813">Transport</keyword>
<keyword evidence="4 9" id="KW-0812">Transmembrane</keyword>
<comment type="similarity">
    <text evidence="2 9">Belongs to the SLC41A transporter family.</text>
</comment>
<dbReference type="InterPro" id="IPR036739">
    <property type="entry name" value="SLC41_membr_dom_sf"/>
</dbReference>
<comment type="subcellular location">
    <subcellularLocation>
        <location evidence="9">Cell membrane</location>
        <topology evidence="9">Multi-pass membrane protein</topology>
    </subcellularLocation>
    <subcellularLocation>
        <location evidence="1">Membrane</location>
        <topology evidence="1">Multi-pass membrane protein</topology>
    </subcellularLocation>
</comment>
<dbReference type="SMART" id="SM00924">
    <property type="entry name" value="MgtE_N"/>
    <property type="match status" value="1"/>
</dbReference>
<sequence length="463" mass="52107">MDIIQVSTPEQWERLRDALQSALERDDRVSLLRLAHENYPEDFASVLDTLDFDLVVSAVRTLLLSEISYCAEALISLDTSTLARIYPFLKIPEWAIVLNELSDDDVVWLLELFPEPAREQLVARIPEEEQNDVRQLMNYPEDSAGRIMTTEFLALDENQTVEHAIEQIRGSRDLDPINLMFVYVTRNKELVGQVSLRQLLLQKRPAKLGSFMRTDVIPVHVNLDQEEVAEIVSKHDEVTVPVIDDNNHVRGIITVDDVLDVIQEESEEDLYQMIGTSDEELLVRDKTFKIVSLRLPWIMASFAGSLLVVMIMRFTERDVFGEDAARIFTFVPMISAMGGNVGVQSSTIMARLLSNHSLNFREARTSTIKEAKVGLSLGVVCGFMIGFFALYWGGLGMMLTVLTAMMCTLTAAAITGTVIPIAMKRIGFDPALATGPFVTSFNDFIAVCVYFSIVFVLRDYFTI</sequence>
<dbReference type="Gene3D" id="1.25.60.10">
    <property type="entry name" value="MgtE N-terminal domain-like"/>
    <property type="match status" value="1"/>
</dbReference>
<dbReference type="AlphaFoldDB" id="A0A8J7QMV8"/>
<dbReference type="InterPro" id="IPR000644">
    <property type="entry name" value="CBS_dom"/>
</dbReference>